<protein>
    <recommendedName>
        <fullName evidence="3">Secreted protein</fullName>
    </recommendedName>
</protein>
<name>A0A918CU97_9ACTN</name>
<proteinExistence type="predicted"/>
<reference evidence="1" key="2">
    <citation type="submission" date="2020-09" db="EMBL/GenBank/DDBJ databases">
        <authorList>
            <person name="Sun Q."/>
            <person name="Zhou Y."/>
        </authorList>
    </citation>
    <scope>NUCLEOTIDE SEQUENCE</scope>
    <source>
        <strain evidence="1">CGMCC 4.7110</strain>
    </source>
</reference>
<evidence type="ECO:0000313" key="2">
    <source>
        <dbReference type="Proteomes" id="UP000653411"/>
    </source>
</evidence>
<keyword evidence="2" id="KW-1185">Reference proteome</keyword>
<reference evidence="1" key="1">
    <citation type="journal article" date="2014" name="Int. J. Syst. Evol. Microbiol.">
        <title>Complete genome sequence of Corynebacterium casei LMG S-19264T (=DSM 44701T), isolated from a smear-ripened cheese.</title>
        <authorList>
            <consortium name="US DOE Joint Genome Institute (JGI-PGF)"/>
            <person name="Walter F."/>
            <person name="Albersmeier A."/>
            <person name="Kalinowski J."/>
            <person name="Ruckert C."/>
        </authorList>
    </citation>
    <scope>NUCLEOTIDE SEQUENCE</scope>
    <source>
        <strain evidence="1">CGMCC 4.7110</strain>
    </source>
</reference>
<evidence type="ECO:0000313" key="1">
    <source>
        <dbReference type="EMBL" id="GGN26722.1"/>
    </source>
</evidence>
<accession>A0A918CU97</accession>
<dbReference type="AlphaFoldDB" id="A0A918CU97"/>
<dbReference type="Proteomes" id="UP000653411">
    <property type="component" value="Unassembled WGS sequence"/>
</dbReference>
<sequence length="132" mass="14310">MVLRTTEDVVESLRAALRGVGVVLPSLCVDPVTGASDEPFALVELGRCNVRVAERLASVVRGERPPFGTFVTDVRDGRLGEVRGHVGGVVRVRPVVGGKEWDCPPESLEPASPDDVLRAQVRRANREQRLTC</sequence>
<organism evidence="1 2">
    <name type="scientific">Streptomyces fuscichromogenes</name>
    <dbReference type="NCBI Taxonomy" id="1324013"/>
    <lineage>
        <taxon>Bacteria</taxon>
        <taxon>Bacillati</taxon>
        <taxon>Actinomycetota</taxon>
        <taxon>Actinomycetes</taxon>
        <taxon>Kitasatosporales</taxon>
        <taxon>Streptomycetaceae</taxon>
        <taxon>Streptomyces</taxon>
    </lineage>
</organism>
<gene>
    <name evidence="1" type="ORF">GCM10011578_061490</name>
</gene>
<evidence type="ECO:0008006" key="3">
    <source>
        <dbReference type="Google" id="ProtNLM"/>
    </source>
</evidence>
<comment type="caution">
    <text evidence="1">The sequence shown here is derived from an EMBL/GenBank/DDBJ whole genome shotgun (WGS) entry which is preliminary data.</text>
</comment>
<dbReference type="EMBL" id="BMML01000015">
    <property type="protein sequence ID" value="GGN26722.1"/>
    <property type="molecule type" value="Genomic_DNA"/>
</dbReference>